<gene>
    <name evidence="2" type="ORF">UFOPK1446_00424</name>
</gene>
<evidence type="ECO:0000259" key="1">
    <source>
        <dbReference type="Pfam" id="PF16640"/>
    </source>
</evidence>
<dbReference type="EMBL" id="CAEZSO010000063">
    <property type="protein sequence ID" value="CAB4541357.1"/>
    <property type="molecule type" value="Genomic_DNA"/>
</dbReference>
<dbReference type="Gene3D" id="2.60.40.10">
    <property type="entry name" value="Immunoglobulins"/>
    <property type="match status" value="1"/>
</dbReference>
<accession>A0A6J6BRQ5</accession>
<sequence length="323" mass="32022">MTLSGGTASTSTSSLTAGAHTLHAVFIPADDTAYYPSSDSTSYTLTSVTAVDTITSLSVTPSSAPAGTAVTLQADVVRASDNVALTTGDGSVEFYDNGTTSLGSEALGSSGAEVSVSSFTQGSHSITADFVPADLAAYNASTSATVPFSATAPTAPETGSLVISTTYSAENPFDLGTVSLSEDGTQLSADADLGTVAAPAGGITITDTRSNSQDWICYASASDFTDGRTAGINGQNLSFVDVAKVYSPGSSAATMPVTVNEIPSEGMYAPGATGSDGLKGGPHILATSPGGVGTVALVGTLRLVAPTSTGAGVYTAQWTFTVV</sequence>
<name>A0A6J6BRQ5_9ZZZZ</name>
<proteinExistence type="predicted"/>
<feature type="domain" description="Bacterial Ig-like" evidence="1">
    <location>
        <begin position="58"/>
        <end position="148"/>
    </location>
</feature>
<dbReference type="InterPro" id="IPR032109">
    <property type="entry name" value="Big_3_5"/>
</dbReference>
<evidence type="ECO:0000313" key="2">
    <source>
        <dbReference type="EMBL" id="CAB4541357.1"/>
    </source>
</evidence>
<dbReference type="Pfam" id="PF16640">
    <property type="entry name" value="Big_3_5"/>
    <property type="match status" value="1"/>
</dbReference>
<organism evidence="2">
    <name type="scientific">freshwater metagenome</name>
    <dbReference type="NCBI Taxonomy" id="449393"/>
    <lineage>
        <taxon>unclassified sequences</taxon>
        <taxon>metagenomes</taxon>
        <taxon>ecological metagenomes</taxon>
    </lineage>
</organism>
<reference evidence="2" key="1">
    <citation type="submission" date="2020-05" db="EMBL/GenBank/DDBJ databases">
        <authorList>
            <person name="Chiriac C."/>
            <person name="Salcher M."/>
            <person name="Ghai R."/>
            <person name="Kavagutti S V."/>
        </authorList>
    </citation>
    <scope>NUCLEOTIDE SEQUENCE</scope>
</reference>
<dbReference type="AlphaFoldDB" id="A0A6J6BRQ5"/>
<dbReference type="InterPro" id="IPR013783">
    <property type="entry name" value="Ig-like_fold"/>
</dbReference>
<protein>
    <submittedName>
        <fullName evidence="2">Unannotated protein</fullName>
    </submittedName>
</protein>